<dbReference type="Pfam" id="PF21780">
    <property type="entry name" value="DUF6875"/>
    <property type="match status" value="1"/>
</dbReference>
<organism evidence="2 3">
    <name type="scientific">Streptomyces triculaminicus</name>
    <dbReference type="NCBI Taxonomy" id="2816232"/>
    <lineage>
        <taxon>Bacteria</taxon>
        <taxon>Bacillati</taxon>
        <taxon>Actinomycetota</taxon>
        <taxon>Actinomycetes</taxon>
        <taxon>Kitasatosporales</taxon>
        <taxon>Streptomycetaceae</taxon>
        <taxon>Streptomyces</taxon>
    </lineage>
</organism>
<evidence type="ECO:0000259" key="1">
    <source>
        <dbReference type="Pfam" id="PF21780"/>
    </source>
</evidence>
<keyword evidence="3" id="KW-1185">Reference proteome</keyword>
<sequence length="218" mass="24493">MTLDITVAPEPPRDGRLDRDLSAVLGWLRDDVGEPSEHIGRAGPVCPFVPGALNADAVRFSFHYGVDACDVDELRRLVSCELRVFQRTTAPPKKSGISLHSLLVVLPDATEEGWRRIDESYGTLKDLAVGAGLMIGQFHPACAEPSVRNPSFPVSRSPRALYAIRHMAPHDALFLHVEQRWFRTYAARFASHARQPRTDPLVHELYRSARERHGRRQE</sequence>
<comment type="caution">
    <text evidence="2">The sequence shown here is derived from an EMBL/GenBank/DDBJ whole genome shotgun (WGS) entry which is preliminary data.</text>
</comment>
<dbReference type="InterPro" id="IPR049240">
    <property type="entry name" value="DUF6875"/>
</dbReference>
<feature type="domain" description="DUF6875" evidence="1">
    <location>
        <begin position="22"/>
        <end position="195"/>
    </location>
</feature>
<protein>
    <recommendedName>
        <fullName evidence="1">DUF6875 domain-containing protein</fullName>
    </recommendedName>
</protein>
<dbReference type="RefSeq" id="WP_086571281.1">
    <property type="nucleotide sequence ID" value="NZ_JAFMOF010000002.1"/>
</dbReference>
<evidence type="ECO:0000313" key="2">
    <source>
        <dbReference type="EMBL" id="MBO0654383.1"/>
    </source>
</evidence>
<dbReference type="EMBL" id="JAFMOF010000002">
    <property type="protein sequence ID" value="MBO0654383.1"/>
    <property type="molecule type" value="Genomic_DNA"/>
</dbReference>
<reference evidence="2" key="1">
    <citation type="submission" date="2021-03" db="EMBL/GenBank/DDBJ databases">
        <title>Streptomyces strains.</title>
        <authorList>
            <person name="Lund M.B."/>
            <person name="Toerring T."/>
        </authorList>
    </citation>
    <scope>NUCLEOTIDE SEQUENCE</scope>
    <source>
        <strain evidence="2">JCM 4242</strain>
    </source>
</reference>
<gene>
    <name evidence="2" type="ORF">J1792_16840</name>
</gene>
<evidence type="ECO:0000313" key="3">
    <source>
        <dbReference type="Proteomes" id="UP000664781"/>
    </source>
</evidence>
<dbReference type="AlphaFoldDB" id="A0A939FMM6"/>
<accession>A0A939FMM6</accession>
<name>A0A939FMM6_9ACTN</name>
<dbReference type="Proteomes" id="UP000664781">
    <property type="component" value="Unassembled WGS sequence"/>
</dbReference>
<proteinExistence type="predicted"/>